<dbReference type="PANTHER" id="PTHR14167">
    <property type="entry name" value="SH3 DOMAIN-CONTAINING"/>
    <property type="match status" value="1"/>
</dbReference>
<evidence type="ECO:0000313" key="5">
    <source>
        <dbReference type="EMBL" id="EPB80294.1"/>
    </source>
</evidence>
<accession>A0A0D6M835</accession>
<dbReference type="Proteomes" id="UP000054495">
    <property type="component" value="Unassembled WGS sequence"/>
</dbReference>
<feature type="domain" description="SH3" evidence="4">
    <location>
        <begin position="263"/>
        <end position="322"/>
    </location>
</feature>
<dbReference type="SUPFAM" id="SSF50044">
    <property type="entry name" value="SH3-domain"/>
    <property type="match status" value="4"/>
</dbReference>
<protein>
    <submittedName>
        <fullName evidence="5">SH3 domain protein</fullName>
    </submittedName>
</protein>
<feature type="compositionally biased region" description="Basic and acidic residues" evidence="3">
    <location>
        <begin position="62"/>
        <end position="78"/>
    </location>
</feature>
<reference evidence="5 6" key="1">
    <citation type="submission" date="2013-05" db="EMBL/GenBank/DDBJ databases">
        <title>Draft genome of the parasitic nematode Anyclostoma ceylanicum.</title>
        <authorList>
            <person name="Mitreva M."/>
        </authorList>
    </citation>
    <scope>NUCLEOTIDE SEQUENCE [LARGE SCALE GENOMIC DNA]</scope>
</reference>
<dbReference type="GO" id="GO:0016477">
    <property type="term" value="P:cell migration"/>
    <property type="evidence" value="ECO:0007669"/>
    <property type="project" value="TreeGrafter"/>
</dbReference>
<gene>
    <name evidence="5" type="ORF">ANCCEY_00551</name>
</gene>
<dbReference type="Gene3D" id="2.30.30.40">
    <property type="entry name" value="SH3 Domains"/>
    <property type="match status" value="4"/>
</dbReference>
<name>A0A0D6M835_9BILA</name>
<feature type="compositionally biased region" description="Low complexity" evidence="3">
    <location>
        <begin position="90"/>
        <end position="125"/>
    </location>
</feature>
<dbReference type="EMBL" id="KE124781">
    <property type="protein sequence ID" value="EPB80294.1"/>
    <property type="molecule type" value="Genomic_DNA"/>
</dbReference>
<feature type="domain" description="SH3" evidence="4">
    <location>
        <begin position="412"/>
        <end position="473"/>
    </location>
</feature>
<dbReference type="PRINTS" id="PR00499">
    <property type="entry name" value="P67PHOX"/>
</dbReference>
<feature type="region of interest" description="Disordered" evidence="3">
    <location>
        <begin position="35"/>
        <end position="152"/>
    </location>
</feature>
<evidence type="ECO:0000313" key="6">
    <source>
        <dbReference type="Proteomes" id="UP000054495"/>
    </source>
</evidence>
<evidence type="ECO:0000259" key="4">
    <source>
        <dbReference type="PROSITE" id="PS50002"/>
    </source>
</evidence>
<organism evidence="5 6">
    <name type="scientific">Ancylostoma ceylanicum</name>
    <dbReference type="NCBI Taxonomy" id="53326"/>
    <lineage>
        <taxon>Eukaryota</taxon>
        <taxon>Metazoa</taxon>
        <taxon>Ecdysozoa</taxon>
        <taxon>Nematoda</taxon>
        <taxon>Chromadorea</taxon>
        <taxon>Rhabditida</taxon>
        <taxon>Rhabditina</taxon>
        <taxon>Rhabditomorpha</taxon>
        <taxon>Strongyloidea</taxon>
        <taxon>Ancylostomatidae</taxon>
        <taxon>Ancylostomatinae</taxon>
        <taxon>Ancylostoma</taxon>
    </lineage>
</organism>
<dbReference type="PROSITE" id="PS50002">
    <property type="entry name" value="SH3"/>
    <property type="match status" value="4"/>
</dbReference>
<dbReference type="SMART" id="SM00326">
    <property type="entry name" value="SH3"/>
    <property type="match status" value="4"/>
</dbReference>
<dbReference type="GO" id="GO:0007015">
    <property type="term" value="P:actin filament organization"/>
    <property type="evidence" value="ECO:0007669"/>
    <property type="project" value="TreeGrafter"/>
</dbReference>
<feature type="region of interest" description="Disordered" evidence="3">
    <location>
        <begin position="169"/>
        <end position="194"/>
    </location>
</feature>
<evidence type="ECO:0000256" key="3">
    <source>
        <dbReference type="SAM" id="MobiDB-lite"/>
    </source>
</evidence>
<feature type="compositionally biased region" description="Polar residues" evidence="3">
    <location>
        <begin position="40"/>
        <end position="49"/>
    </location>
</feature>
<evidence type="ECO:0000256" key="2">
    <source>
        <dbReference type="PROSITE-ProRule" id="PRU00192"/>
    </source>
</evidence>
<dbReference type="PANTHER" id="PTHR14167:SF107">
    <property type="entry name" value="PROTEIN CBG06887"/>
    <property type="match status" value="1"/>
</dbReference>
<dbReference type="CDD" id="cd00174">
    <property type="entry name" value="SH3"/>
    <property type="match status" value="2"/>
</dbReference>
<keyword evidence="1 2" id="KW-0728">SH3 domain</keyword>
<proteinExistence type="predicted"/>
<feature type="domain" description="SH3" evidence="4">
    <location>
        <begin position="193"/>
        <end position="254"/>
    </location>
</feature>
<dbReference type="InterPro" id="IPR036028">
    <property type="entry name" value="SH3-like_dom_sf"/>
</dbReference>
<dbReference type="InterPro" id="IPR001452">
    <property type="entry name" value="SH3_domain"/>
</dbReference>
<evidence type="ECO:0000256" key="1">
    <source>
        <dbReference type="ARBA" id="ARBA00022443"/>
    </source>
</evidence>
<feature type="non-terminal residue" evidence="5">
    <location>
        <position position="1"/>
    </location>
</feature>
<sequence>TAFSVSAAKAFFEAAKKPEVRQAAVAAAKNPFVRSVAKSAAQNPETRSQLIAALEKQYGAKSPEHKPSPPAKSRHEDAAPPPPPPPHRGAASMHSMTSSAHSMTSSASSYSSTPSASYASSADYSKPLPATPSTSSAHYQQAPPISHAPSNGIAYPSLINELQALQMNSPGAKKHPPARPPPVSPTKDSAVSPTQPHAIVKFSFTGSQSDELSCAAGDVVVLKRDVDEQWIYGMNSRTGANGIIPLSFLDIRVPLTSGFSATATGTIATAIYDYQSNTPGDLSFRVNDQITATERVGPDWLRGRLHGREGIFPANFVSCPGIAGLPMSQPAVQAAPLEKMTAAYDYSSGVSGDLEFKAGDTIEVIAHLDQDWIRGRVNGQEGLAPMSFLAPYGTPVKSPKTRGLAAISALGGSGRMGTAIADHCTDDPKLLYFSKGDRIIIVEDVDHYWYRGKVEGFKTLPPGLFPKALIKED</sequence>
<dbReference type="InterPro" id="IPR050384">
    <property type="entry name" value="Endophilin_SH3RF"/>
</dbReference>
<dbReference type="AlphaFoldDB" id="A0A0D6M835"/>
<dbReference type="PRINTS" id="PR00452">
    <property type="entry name" value="SH3DOMAIN"/>
</dbReference>
<keyword evidence="6" id="KW-1185">Reference proteome</keyword>
<dbReference type="Pfam" id="PF00018">
    <property type="entry name" value="SH3_1"/>
    <property type="match status" value="4"/>
</dbReference>
<feature type="domain" description="SH3" evidence="4">
    <location>
        <begin position="335"/>
        <end position="394"/>
    </location>
</feature>